<dbReference type="PROSITE" id="PS00552">
    <property type="entry name" value="HTH_MERR_1"/>
    <property type="match status" value="1"/>
</dbReference>
<organism evidence="8 9">
    <name type="scientific">Nesterenkonia salmonea</name>
    <dbReference type="NCBI Taxonomy" id="1804987"/>
    <lineage>
        <taxon>Bacteria</taxon>
        <taxon>Bacillati</taxon>
        <taxon>Actinomycetota</taxon>
        <taxon>Actinomycetes</taxon>
        <taxon>Micrococcales</taxon>
        <taxon>Micrococcaceae</taxon>
        <taxon>Nesterenkonia</taxon>
    </lineage>
</organism>
<gene>
    <name evidence="8" type="ORF">FEF26_11260</name>
</gene>
<comment type="caution">
    <text evidence="8">The sequence shown here is derived from an EMBL/GenBank/DDBJ whole genome shotgun (WGS) entry which is preliminary data.</text>
</comment>
<dbReference type="Gene3D" id="1.10.1660.10">
    <property type="match status" value="1"/>
</dbReference>
<dbReference type="PANTHER" id="PTHR30204">
    <property type="entry name" value="REDOX-CYCLING DRUG-SENSING TRANSCRIPTIONAL ACTIVATOR SOXR"/>
    <property type="match status" value="1"/>
</dbReference>
<keyword evidence="1" id="KW-0678">Repressor</keyword>
<dbReference type="SUPFAM" id="SSF46955">
    <property type="entry name" value="Putative DNA-binding domain"/>
    <property type="match status" value="1"/>
</dbReference>
<dbReference type="PANTHER" id="PTHR30204:SF69">
    <property type="entry name" value="MERR-FAMILY TRANSCRIPTIONAL REGULATOR"/>
    <property type="match status" value="1"/>
</dbReference>
<evidence type="ECO:0000256" key="3">
    <source>
        <dbReference type="ARBA" id="ARBA00023125"/>
    </source>
</evidence>
<evidence type="ECO:0000259" key="7">
    <source>
        <dbReference type="PROSITE" id="PS50937"/>
    </source>
</evidence>
<dbReference type="AlphaFoldDB" id="A0A5R9B8Y7"/>
<reference evidence="8 9" key="1">
    <citation type="submission" date="2019-05" db="EMBL/GenBank/DDBJ databases">
        <title>Nesterenkonia sp. GY074 isolated from the Southern Atlantic Ocean.</title>
        <authorList>
            <person name="Zhang G."/>
        </authorList>
    </citation>
    <scope>NUCLEOTIDE SEQUENCE [LARGE SCALE GENOMIC DNA]</scope>
    <source>
        <strain evidence="8 9">GY074</strain>
    </source>
</reference>
<dbReference type="SMART" id="SM00422">
    <property type="entry name" value="HTH_MERR"/>
    <property type="match status" value="1"/>
</dbReference>
<dbReference type="Proteomes" id="UP000310458">
    <property type="component" value="Unassembled WGS sequence"/>
</dbReference>
<protein>
    <submittedName>
        <fullName evidence="8">MerR family transcriptional regulator</fullName>
    </submittedName>
</protein>
<dbReference type="GO" id="GO:0003700">
    <property type="term" value="F:DNA-binding transcription factor activity"/>
    <property type="evidence" value="ECO:0007669"/>
    <property type="project" value="InterPro"/>
</dbReference>
<feature type="compositionally biased region" description="Basic and acidic residues" evidence="6">
    <location>
        <begin position="119"/>
        <end position="129"/>
    </location>
</feature>
<evidence type="ECO:0000313" key="8">
    <source>
        <dbReference type="EMBL" id="TLP94880.1"/>
    </source>
</evidence>
<evidence type="ECO:0000256" key="5">
    <source>
        <dbReference type="SAM" id="Coils"/>
    </source>
</evidence>
<evidence type="ECO:0000313" key="9">
    <source>
        <dbReference type="Proteomes" id="UP000310458"/>
    </source>
</evidence>
<dbReference type="GO" id="GO:0003677">
    <property type="term" value="F:DNA binding"/>
    <property type="evidence" value="ECO:0007669"/>
    <property type="project" value="UniProtKB-KW"/>
</dbReference>
<dbReference type="InterPro" id="IPR000551">
    <property type="entry name" value="MerR-type_HTH_dom"/>
</dbReference>
<keyword evidence="5" id="KW-0175">Coiled coil</keyword>
<dbReference type="PRINTS" id="PR00040">
    <property type="entry name" value="HTHMERR"/>
</dbReference>
<dbReference type="PROSITE" id="PS50937">
    <property type="entry name" value="HTH_MERR_2"/>
    <property type="match status" value="1"/>
</dbReference>
<evidence type="ECO:0000256" key="4">
    <source>
        <dbReference type="ARBA" id="ARBA00023163"/>
    </source>
</evidence>
<proteinExistence type="predicted"/>
<evidence type="ECO:0000256" key="2">
    <source>
        <dbReference type="ARBA" id="ARBA00023015"/>
    </source>
</evidence>
<feature type="domain" description="HTH merR-type" evidence="7">
    <location>
        <begin position="1"/>
        <end position="68"/>
    </location>
</feature>
<feature type="coiled-coil region" evidence="5">
    <location>
        <begin position="80"/>
        <end position="107"/>
    </location>
</feature>
<dbReference type="InterPro" id="IPR047057">
    <property type="entry name" value="MerR_fam"/>
</dbReference>
<evidence type="ECO:0000256" key="6">
    <source>
        <dbReference type="SAM" id="MobiDB-lite"/>
    </source>
</evidence>
<keyword evidence="2" id="KW-0805">Transcription regulation</keyword>
<dbReference type="OrthoDB" id="5242095at2"/>
<keyword evidence="4" id="KW-0804">Transcription</keyword>
<evidence type="ECO:0000256" key="1">
    <source>
        <dbReference type="ARBA" id="ARBA00022491"/>
    </source>
</evidence>
<keyword evidence="9" id="KW-1185">Reference proteome</keyword>
<dbReference type="InterPro" id="IPR009061">
    <property type="entry name" value="DNA-bd_dom_put_sf"/>
</dbReference>
<dbReference type="RefSeq" id="WP_138253633.1">
    <property type="nucleotide sequence ID" value="NZ_VAVZ01000031.1"/>
</dbReference>
<sequence length="145" mass="16147">MRVGELSARTGVSVRSLRYYEEKGLLSPQRTSAGHRVYATADETRVVKIQNLLRAGFCSSVIQELLPALSEPNRNKQTLASSLAAARTRLESEKQSIEAELVALEQLGISLGLAPDMHVRSEDRSHDPTEIPPAVTFDHRDRRLR</sequence>
<keyword evidence="3" id="KW-0238">DNA-binding</keyword>
<dbReference type="Pfam" id="PF13411">
    <property type="entry name" value="MerR_1"/>
    <property type="match status" value="1"/>
</dbReference>
<feature type="region of interest" description="Disordered" evidence="6">
    <location>
        <begin position="119"/>
        <end position="145"/>
    </location>
</feature>
<name>A0A5R9B8Y7_9MICC</name>
<dbReference type="EMBL" id="VAVZ01000031">
    <property type="protein sequence ID" value="TLP94880.1"/>
    <property type="molecule type" value="Genomic_DNA"/>
</dbReference>
<accession>A0A5R9B8Y7</accession>